<sequence length="74" mass="7549">MAFTTFILAAIAAVSVTASPVAAMTDDLVMPESARALADATGETLTVRQIWCGKCSGGKQICCSATGCYAPTKC</sequence>
<protein>
    <submittedName>
        <fullName evidence="2">Uncharacterized protein</fullName>
    </submittedName>
</protein>
<dbReference type="Proteomes" id="UP000070501">
    <property type="component" value="Unassembled WGS sequence"/>
</dbReference>
<feature type="chain" id="PRO_5007293229" evidence="1">
    <location>
        <begin position="19"/>
        <end position="74"/>
    </location>
</feature>
<feature type="signal peptide" evidence="1">
    <location>
        <begin position="1"/>
        <end position="18"/>
    </location>
</feature>
<evidence type="ECO:0000256" key="1">
    <source>
        <dbReference type="SAM" id="SignalP"/>
    </source>
</evidence>
<evidence type="ECO:0000313" key="3">
    <source>
        <dbReference type="Proteomes" id="UP000070501"/>
    </source>
</evidence>
<reference evidence="3" key="1">
    <citation type="submission" date="2016-02" db="EMBL/GenBank/DDBJ databases">
        <title>Draft genome sequence of Microdochium bolleyi, a fungal endophyte of beachgrass.</title>
        <authorList>
            <consortium name="DOE Joint Genome Institute"/>
            <person name="David A.S."/>
            <person name="May G."/>
            <person name="Haridas S."/>
            <person name="Lim J."/>
            <person name="Wang M."/>
            <person name="Labutti K."/>
            <person name="Lipzen A."/>
            <person name="Barry K."/>
            <person name="Grigoriev I.V."/>
        </authorList>
    </citation>
    <scope>NUCLEOTIDE SEQUENCE [LARGE SCALE GENOMIC DNA]</scope>
    <source>
        <strain evidence="3">J235TASD1</strain>
    </source>
</reference>
<organism evidence="2 3">
    <name type="scientific">Microdochium bolleyi</name>
    <dbReference type="NCBI Taxonomy" id="196109"/>
    <lineage>
        <taxon>Eukaryota</taxon>
        <taxon>Fungi</taxon>
        <taxon>Dikarya</taxon>
        <taxon>Ascomycota</taxon>
        <taxon>Pezizomycotina</taxon>
        <taxon>Sordariomycetes</taxon>
        <taxon>Xylariomycetidae</taxon>
        <taxon>Xylariales</taxon>
        <taxon>Microdochiaceae</taxon>
        <taxon>Microdochium</taxon>
    </lineage>
</organism>
<gene>
    <name evidence="2" type="ORF">Micbo1qcDRAFT_206673</name>
</gene>
<dbReference type="EMBL" id="KQ964256">
    <property type="protein sequence ID" value="KXJ89098.1"/>
    <property type="molecule type" value="Genomic_DNA"/>
</dbReference>
<dbReference type="AlphaFoldDB" id="A0A136IW35"/>
<dbReference type="InParanoid" id="A0A136IW35"/>
<name>A0A136IW35_9PEZI</name>
<keyword evidence="3" id="KW-1185">Reference proteome</keyword>
<proteinExistence type="predicted"/>
<keyword evidence="1" id="KW-0732">Signal</keyword>
<accession>A0A136IW35</accession>
<evidence type="ECO:0000313" key="2">
    <source>
        <dbReference type="EMBL" id="KXJ89098.1"/>
    </source>
</evidence>